<dbReference type="SUPFAM" id="SSF56112">
    <property type="entry name" value="Protein kinase-like (PK-like)"/>
    <property type="match status" value="1"/>
</dbReference>
<dbReference type="EMBL" id="JARJCM010000084">
    <property type="protein sequence ID" value="KAJ7031111.1"/>
    <property type="molecule type" value="Genomic_DNA"/>
</dbReference>
<dbReference type="GO" id="GO:0005524">
    <property type="term" value="F:ATP binding"/>
    <property type="evidence" value="ECO:0007669"/>
    <property type="project" value="InterPro"/>
</dbReference>
<dbReference type="InterPro" id="IPR000719">
    <property type="entry name" value="Prot_kinase_dom"/>
</dbReference>
<dbReference type="PROSITE" id="PS50011">
    <property type="entry name" value="PROTEIN_KINASE_DOM"/>
    <property type="match status" value="1"/>
</dbReference>
<keyword evidence="2" id="KW-0808">Transferase</keyword>
<dbReference type="Gene3D" id="1.10.510.10">
    <property type="entry name" value="Transferase(Phosphotransferase) domain 1"/>
    <property type="match status" value="1"/>
</dbReference>
<proteinExistence type="predicted"/>
<sequence>MSQRSEELSLGVLPADALKEVDALANPPDPFQSWAPVHEERMSELCTTKWPCEGTADGGETSFVIGTNPQVLGTGAAVVIRYGRNVLAECSENTALDDCDDNPLDEDIIDQILRRVQPNPGLRTIIKFQTLPDGSLDVENVGVESFHPDACVLPNPVSLPSVQMSSLRATHRLRQAPHILLVKPLSYPAVRVLKLCNGGSRVAEEIEFMSRLPEVDFLLRPTHLVLDEAGLCHGFLLDYHPASSLRITMDLLHPDAKPPVLPPSGVDQSSCWLAGIPTSVPWPVKLAWATDIAAAVAWLHARAIVWADLKTDNILLCTDGHCRLIDYCPGGWTPPWTPPEAQSPGWKGTTAGDVFALGLVLWCVAVEVGGGKREQEYVSPRLLWTEGIPSWFQSLASSCIEHEPGRRPSAHHVYTQLLYPPEETST</sequence>
<organism evidence="2 3">
    <name type="scientific">Mycena alexandri</name>
    <dbReference type="NCBI Taxonomy" id="1745969"/>
    <lineage>
        <taxon>Eukaryota</taxon>
        <taxon>Fungi</taxon>
        <taxon>Dikarya</taxon>
        <taxon>Basidiomycota</taxon>
        <taxon>Agaricomycotina</taxon>
        <taxon>Agaricomycetes</taxon>
        <taxon>Agaricomycetidae</taxon>
        <taxon>Agaricales</taxon>
        <taxon>Marasmiineae</taxon>
        <taxon>Mycenaceae</taxon>
        <taxon>Mycena</taxon>
    </lineage>
</organism>
<dbReference type="Pfam" id="PF00069">
    <property type="entry name" value="Pkinase"/>
    <property type="match status" value="1"/>
</dbReference>
<protein>
    <submittedName>
        <fullName evidence="2">Kinase-like domain-containing protein</fullName>
    </submittedName>
</protein>
<reference evidence="2" key="1">
    <citation type="submission" date="2023-03" db="EMBL/GenBank/DDBJ databases">
        <title>Massive genome expansion in bonnet fungi (Mycena s.s.) driven by repeated elements and novel gene families across ecological guilds.</title>
        <authorList>
            <consortium name="Lawrence Berkeley National Laboratory"/>
            <person name="Harder C.B."/>
            <person name="Miyauchi S."/>
            <person name="Viragh M."/>
            <person name="Kuo A."/>
            <person name="Thoen E."/>
            <person name="Andreopoulos B."/>
            <person name="Lu D."/>
            <person name="Skrede I."/>
            <person name="Drula E."/>
            <person name="Henrissat B."/>
            <person name="Morin E."/>
            <person name="Kohler A."/>
            <person name="Barry K."/>
            <person name="LaButti K."/>
            <person name="Morin E."/>
            <person name="Salamov A."/>
            <person name="Lipzen A."/>
            <person name="Mereny Z."/>
            <person name="Hegedus B."/>
            <person name="Baldrian P."/>
            <person name="Stursova M."/>
            <person name="Weitz H."/>
            <person name="Taylor A."/>
            <person name="Grigoriev I.V."/>
            <person name="Nagy L.G."/>
            <person name="Martin F."/>
            <person name="Kauserud H."/>
        </authorList>
    </citation>
    <scope>NUCLEOTIDE SEQUENCE</scope>
    <source>
        <strain evidence="2">CBHHK200</strain>
    </source>
</reference>
<gene>
    <name evidence="2" type="ORF">C8F04DRAFT_1111560</name>
</gene>
<comment type="caution">
    <text evidence="2">The sequence shown here is derived from an EMBL/GenBank/DDBJ whole genome shotgun (WGS) entry which is preliminary data.</text>
</comment>
<accession>A0AAD6SNA8</accession>
<evidence type="ECO:0000313" key="2">
    <source>
        <dbReference type="EMBL" id="KAJ7031111.1"/>
    </source>
</evidence>
<dbReference type="AlphaFoldDB" id="A0AAD6SNA8"/>
<evidence type="ECO:0000259" key="1">
    <source>
        <dbReference type="PROSITE" id="PS50011"/>
    </source>
</evidence>
<dbReference type="InterPro" id="IPR011009">
    <property type="entry name" value="Kinase-like_dom_sf"/>
</dbReference>
<keyword evidence="2" id="KW-0418">Kinase</keyword>
<dbReference type="Proteomes" id="UP001218188">
    <property type="component" value="Unassembled WGS sequence"/>
</dbReference>
<dbReference type="PANTHER" id="PTHR44329">
    <property type="entry name" value="SERINE/THREONINE-PROTEIN KINASE TNNI3K-RELATED"/>
    <property type="match status" value="1"/>
</dbReference>
<dbReference type="InterPro" id="IPR051681">
    <property type="entry name" value="Ser/Thr_Kinases-Pseudokinases"/>
</dbReference>
<name>A0AAD6SNA8_9AGAR</name>
<evidence type="ECO:0000313" key="3">
    <source>
        <dbReference type="Proteomes" id="UP001218188"/>
    </source>
</evidence>
<feature type="domain" description="Protein kinase" evidence="1">
    <location>
        <begin position="66"/>
        <end position="419"/>
    </location>
</feature>
<dbReference type="GO" id="GO:0004674">
    <property type="term" value="F:protein serine/threonine kinase activity"/>
    <property type="evidence" value="ECO:0007669"/>
    <property type="project" value="TreeGrafter"/>
</dbReference>
<dbReference type="SMART" id="SM00220">
    <property type="entry name" value="S_TKc"/>
    <property type="match status" value="1"/>
</dbReference>
<keyword evidence="3" id="KW-1185">Reference proteome</keyword>